<evidence type="ECO:0000259" key="1">
    <source>
        <dbReference type="Pfam" id="PF01494"/>
    </source>
</evidence>
<dbReference type="InterPro" id="IPR050407">
    <property type="entry name" value="Geranylgeranyl_reductase"/>
</dbReference>
<feature type="domain" description="FAD-binding" evidence="1">
    <location>
        <begin position="3"/>
        <end position="184"/>
    </location>
</feature>
<dbReference type="STRING" id="553466.SAMN04487950_1338"/>
<dbReference type="RefSeq" id="WP_089867328.1">
    <property type="nucleotide sequence ID" value="NZ_FOTC01000001.1"/>
</dbReference>
<dbReference type="InterPro" id="IPR036188">
    <property type="entry name" value="FAD/NAD-bd_sf"/>
</dbReference>
<dbReference type="PRINTS" id="PR00420">
    <property type="entry name" value="RNGMNOXGNASE"/>
</dbReference>
<organism evidence="2 3">
    <name type="scientific">Halogranum rubrum</name>
    <dbReference type="NCBI Taxonomy" id="553466"/>
    <lineage>
        <taxon>Archaea</taxon>
        <taxon>Methanobacteriati</taxon>
        <taxon>Methanobacteriota</taxon>
        <taxon>Stenosarchaea group</taxon>
        <taxon>Halobacteria</taxon>
        <taxon>Halobacteriales</taxon>
        <taxon>Haloferacaceae</taxon>
    </lineage>
</organism>
<dbReference type="AlphaFoldDB" id="A0A1I4CR43"/>
<accession>A0A1I4CR43</accession>
<gene>
    <name evidence="2" type="ORF">SAMN04487950_1338</name>
</gene>
<dbReference type="PANTHER" id="PTHR42685">
    <property type="entry name" value="GERANYLGERANYL DIPHOSPHATE REDUCTASE"/>
    <property type="match status" value="1"/>
</dbReference>
<dbReference type="Gene3D" id="3.50.50.60">
    <property type="entry name" value="FAD/NAD(P)-binding domain"/>
    <property type="match status" value="1"/>
</dbReference>
<protein>
    <submittedName>
        <fullName evidence="2">Electron-transferring-flavoprotein dehydrogenase</fullName>
    </submittedName>
</protein>
<evidence type="ECO:0000313" key="3">
    <source>
        <dbReference type="Proteomes" id="UP000199607"/>
    </source>
</evidence>
<name>A0A1I4CR43_9EURY</name>
<dbReference type="PANTHER" id="PTHR42685:SF21">
    <property type="entry name" value="DEHYDROGENASE (FLAVOPROTEIN)-LIKE PROTEIN"/>
    <property type="match status" value="1"/>
</dbReference>
<dbReference type="Proteomes" id="UP000199607">
    <property type="component" value="Unassembled WGS sequence"/>
</dbReference>
<dbReference type="InterPro" id="IPR002938">
    <property type="entry name" value="FAD-bd"/>
</dbReference>
<reference evidence="3" key="1">
    <citation type="submission" date="2016-10" db="EMBL/GenBank/DDBJ databases">
        <authorList>
            <person name="Varghese N."/>
            <person name="Submissions S."/>
        </authorList>
    </citation>
    <scope>NUCLEOTIDE SEQUENCE [LARGE SCALE GENOMIC DNA]</scope>
    <source>
        <strain evidence="3">CGMCC 1.7738</strain>
    </source>
</reference>
<proteinExistence type="predicted"/>
<sequence length="465" mass="51540">MKRVDVAIVGGGPAGSAAAHAAASAGAEAVVLEKGVPRADRERLGPDSTDAAGILDYWVDIMGIHPDEFPDDIVLHELDRAEFIGPHESLTMRTTGIESSYDHFGYAMHRAKFDDWMRDRAESEGAEYRVKASVKDVETNLDAGGDEDDPRHRLRLADKSTVGADFLVLADGPQRTVTNKVLDRFLPEDRQASDVMASVKANHIAYQEHRKFPPEVFEDVAGAIMFWWGYMPGHTAYPWVFPNDDNVCRVGLTMPIGMDVDEVKDREKYALLRDDDERIPSGRVYIERLLEHLWGDEYDIEEDFPIVTERGKSKGTETYPISSTRPIDSPTKAGIAVVGGAMGATSAFHEGGDHVAVRTGSIAGELAAEGDLDDYNKRWKKAIGDEVLRNVAMAECVEGYGPDDWDWAFETANKLKADDDGYRLFNTSKLGAGLSAARLVGSYKKTKFKYRNGKYTQLKSDEYVY</sequence>
<dbReference type="GO" id="GO:0071949">
    <property type="term" value="F:FAD binding"/>
    <property type="evidence" value="ECO:0007669"/>
    <property type="project" value="InterPro"/>
</dbReference>
<evidence type="ECO:0000313" key="2">
    <source>
        <dbReference type="EMBL" id="SFK83385.1"/>
    </source>
</evidence>
<keyword evidence="3" id="KW-1185">Reference proteome</keyword>
<dbReference type="EMBL" id="FOTC01000001">
    <property type="protein sequence ID" value="SFK83385.1"/>
    <property type="molecule type" value="Genomic_DNA"/>
</dbReference>
<dbReference type="Pfam" id="PF01494">
    <property type="entry name" value="FAD_binding_3"/>
    <property type="match status" value="1"/>
</dbReference>
<dbReference type="SUPFAM" id="SSF51905">
    <property type="entry name" value="FAD/NAD(P)-binding domain"/>
    <property type="match status" value="1"/>
</dbReference>